<keyword evidence="1" id="KW-1133">Transmembrane helix</keyword>
<feature type="transmembrane region" description="Helical" evidence="1">
    <location>
        <begin position="101"/>
        <end position="127"/>
    </location>
</feature>
<comment type="caution">
    <text evidence="2">The sequence shown here is derived from an EMBL/GenBank/DDBJ whole genome shotgun (WGS) entry which is preliminary data.</text>
</comment>
<feature type="transmembrane region" description="Helical" evidence="1">
    <location>
        <begin position="147"/>
        <end position="170"/>
    </location>
</feature>
<dbReference type="AlphaFoldDB" id="A0AA36NHL8"/>
<dbReference type="EMBL" id="CAUJNA010003517">
    <property type="protein sequence ID" value="CAJ1403956.1"/>
    <property type="molecule type" value="Genomic_DNA"/>
</dbReference>
<gene>
    <name evidence="2" type="ORF">EVOR1521_LOCUS26509</name>
</gene>
<feature type="transmembrane region" description="Helical" evidence="1">
    <location>
        <begin position="305"/>
        <end position="331"/>
    </location>
</feature>
<reference evidence="2" key="1">
    <citation type="submission" date="2023-08" db="EMBL/GenBank/DDBJ databases">
        <authorList>
            <person name="Chen Y."/>
            <person name="Shah S."/>
            <person name="Dougan E. K."/>
            <person name="Thang M."/>
            <person name="Chan C."/>
        </authorList>
    </citation>
    <scope>NUCLEOTIDE SEQUENCE</scope>
</reference>
<name>A0AA36NHL8_9DINO</name>
<dbReference type="Proteomes" id="UP001178507">
    <property type="component" value="Unassembled WGS sequence"/>
</dbReference>
<organism evidence="2 3">
    <name type="scientific">Effrenium voratum</name>
    <dbReference type="NCBI Taxonomy" id="2562239"/>
    <lineage>
        <taxon>Eukaryota</taxon>
        <taxon>Sar</taxon>
        <taxon>Alveolata</taxon>
        <taxon>Dinophyceae</taxon>
        <taxon>Suessiales</taxon>
        <taxon>Symbiodiniaceae</taxon>
        <taxon>Effrenium</taxon>
    </lineage>
</organism>
<keyword evidence="1" id="KW-0472">Membrane</keyword>
<feature type="transmembrane region" description="Helical" evidence="1">
    <location>
        <begin position="210"/>
        <end position="230"/>
    </location>
</feature>
<evidence type="ECO:0000256" key="1">
    <source>
        <dbReference type="SAM" id="Phobius"/>
    </source>
</evidence>
<evidence type="ECO:0000313" key="3">
    <source>
        <dbReference type="Proteomes" id="UP001178507"/>
    </source>
</evidence>
<evidence type="ECO:0000313" key="2">
    <source>
        <dbReference type="EMBL" id="CAJ1403956.1"/>
    </source>
</evidence>
<proteinExistence type="predicted"/>
<protein>
    <submittedName>
        <fullName evidence="2">Uncharacterized protein</fullName>
    </submittedName>
</protein>
<sequence>MDLLGREEVYSFAYADALRRGVRISEKLHVDKFSGRFTWTRGQESEEKDEKVKCQGSSYLLSHVSSVRFTTRLGDPNSEFWTAAQKLVRHKKIRTLSTGPVLSLLVMIFNVLTLTLVLAACLAHAMWLVFPRVEGNYDMSQGPDSEALGAASALAVLTALCATAAGWWLGIFRCRCGRFRGFARASLGVAERLGDQVAARYRIQRPFTGAVLFVWILWCFFLVVLCPVAYGLSRRTECGPGSCAPEPGSPLLPTCGVGNCSCGGLADLTCVLATTGQDLSICKNVKQPMCTASPLEPASGVQMPLLAAAVGSTALAVLLGLAWLLNTWCLYAGWMRSPRDVVMLPQIMYHRFSVNFRSRQEKKLIFTLGAEDDPLAVAAALMPQCHRPSAIMYQAPGMMTGTYMPIMPGSPGTGSEWATGYNMPPAAGESGYEPKWC</sequence>
<accession>A0AA36NHL8</accession>
<keyword evidence="1" id="KW-0812">Transmembrane</keyword>
<keyword evidence="3" id="KW-1185">Reference proteome</keyword>